<evidence type="ECO:0000313" key="1">
    <source>
        <dbReference type="EMBL" id="PSN75121.1"/>
    </source>
</evidence>
<dbReference type="AlphaFoldDB" id="A0A2T2PBT1"/>
<dbReference type="InterPro" id="IPR022085">
    <property type="entry name" value="OpdG"/>
</dbReference>
<protein>
    <submittedName>
        <fullName evidence="1">Uncharacterized protein</fullName>
    </submittedName>
</protein>
<keyword evidence="2" id="KW-1185">Reference proteome</keyword>
<dbReference type="EMBL" id="KZ678128">
    <property type="protein sequence ID" value="PSN75121.1"/>
    <property type="molecule type" value="Genomic_DNA"/>
</dbReference>
<gene>
    <name evidence="1" type="ORF">BS50DRAFT_480774</name>
</gene>
<dbReference type="InterPro" id="IPR053204">
    <property type="entry name" value="Oxopyrrolidines_Biosynth-assoc"/>
</dbReference>
<evidence type="ECO:0000313" key="2">
    <source>
        <dbReference type="Proteomes" id="UP000240883"/>
    </source>
</evidence>
<dbReference type="Proteomes" id="UP000240883">
    <property type="component" value="Unassembled WGS sequence"/>
</dbReference>
<reference evidence="1 2" key="1">
    <citation type="journal article" date="2018" name="Front. Microbiol.">
        <title>Genome-Wide Analysis of Corynespora cassiicola Leaf Fall Disease Putative Effectors.</title>
        <authorList>
            <person name="Lopez D."/>
            <person name="Ribeiro S."/>
            <person name="Label P."/>
            <person name="Fumanal B."/>
            <person name="Venisse J.S."/>
            <person name="Kohler A."/>
            <person name="de Oliveira R.R."/>
            <person name="Labutti K."/>
            <person name="Lipzen A."/>
            <person name="Lail K."/>
            <person name="Bauer D."/>
            <person name="Ohm R.A."/>
            <person name="Barry K.W."/>
            <person name="Spatafora J."/>
            <person name="Grigoriev I.V."/>
            <person name="Martin F.M."/>
            <person name="Pujade-Renaud V."/>
        </authorList>
    </citation>
    <scope>NUCLEOTIDE SEQUENCE [LARGE SCALE GENOMIC DNA]</scope>
    <source>
        <strain evidence="1 2">Philippines</strain>
    </source>
</reference>
<sequence>MAAQKWADTARLSEGYQNPEAQQTIETLQSLLEGKSTPQDAAQKLVSAYEPLIRENPNDIRIGSIWGIFCEAVKVLGDNEEIDTRLVHLLRALKDSSIVINGRDEAVRHEWGGVYWSDLPMLALMFREYGINIDPDEDMDQSEWLAQAKPFLNATTFAATCLSRDPSVLDMSLHVQVCFMEAFEVPSEPQEPGARAFMYVPPAATWIMLAGKQIHQLCMENYQRNDTVPGREGLLWTGSGFSPERWAFWKKRFSETQKMLELDSRVREHAGKALVEMDRIDGVSGAH</sequence>
<dbReference type="PANTHER" id="PTHR38797:SF4">
    <property type="entry name" value="NUCLEAR PORE COMPLEX PROTEIN NUP85"/>
    <property type="match status" value="1"/>
</dbReference>
<name>A0A2T2PBT1_CORCC</name>
<proteinExistence type="predicted"/>
<dbReference type="Pfam" id="PF12311">
    <property type="entry name" value="DUF3632"/>
    <property type="match status" value="1"/>
</dbReference>
<accession>A0A2T2PBT1</accession>
<dbReference type="PANTHER" id="PTHR38797">
    <property type="entry name" value="NUCLEAR PORE COMPLEX PROTEIN NUP85-RELATED"/>
    <property type="match status" value="1"/>
</dbReference>
<dbReference type="OrthoDB" id="3350591at2759"/>
<dbReference type="STRING" id="1448308.A0A2T2PBT1"/>
<organism evidence="1 2">
    <name type="scientific">Corynespora cassiicola Philippines</name>
    <dbReference type="NCBI Taxonomy" id="1448308"/>
    <lineage>
        <taxon>Eukaryota</taxon>
        <taxon>Fungi</taxon>
        <taxon>Dikarya</taxon>
        <taxon>Ascomycota</taxon>
        <taxon>Pezizomycotina</taxon>
        <taxon>Dothideomycetes</taxon>
        <taxon>Pleosporomycetidae</taxon>
        <taxon>Pleosporales</taxon>
        <taxon>Corynesporascaceae</taxon>
        <taxon>Corynespora</taxon>
    </lineage>
</organism>